<dbReference type="Proteomes" id="UP000012249">
    <property type="component" value="Unassembled WGS sequence"/>
</dbReference>
<evidence type="ECO:0000313" key="2">
    <source>
        <dbReference type="Proteomes" id="UP000012249"/>
    </source>
</evidence>
<gene>
    <name evidence="1" type="ORF">LEP1GSC043_0717</name>
</gene>
<protein>
    <submittedName>
        <fullName evidence="1">Uncharacterized protein</fullName>
    </submittedName>
</protein>
<dbReference type="AlphaFoldDB" id="N1UCN9"/>
<dbReference type="EMBL" id="AHMI02000068">
    <property type="protein sequence ID" value="EMY15729.1"/>
    <property type="molecule type" value="Genomic_DNA"/>
</dbReference>
<sequence length="204" mass="23935">MLCDISYLKHHSFVRVYYDYEVQKLKIQESLKQIVSDNMIQDIKTWGLFDLADGIGEFIPQFKFLYLCTSSGIIAFESIEQYSKLKISCHEKIQLPLELEFIKREEDLILTILSISELILVNPMADNLVDKMEIFNYVQLQDEIHCDSLNVILKNKQNIFLDPTFLQGIKIGGIEQYKFWIENIVEHMKRSIPEKTIIEFTSSK</sequence>
<evidence type="ECO:0000313" key="1">
    <source>
        <dbReference type="EMBL" id="EMY15729.1"/>
    </source>
</evidence>
<organism evidence="1 2">
    <name type="scientific">Leptospira weilii str. Ecochallenge</name>
    <dbReference type="NCBI Taxonomy" id="1049986"/>
    <lineage>
        <taxon>Bacteria</taxon>
        <taxon>Pseudomonadati</taxon>
        <taxon>Spirochaetota</taxon>
        <taxon>Spirochaetia</taxon>
        <taxon>Leptospirales</taxon>
        <taxon>Leptospiraceae</taxon>
        <taxon>Leptospira</taxon>
    </lineage>
</organism>
<accession>N1UCN9</accession>
<reference evidence="1 2" key="1">
    <citation type="submission" date="2013-02" db="EMBL/GenBank/DDBJ databases">
        <authorList>
            <person name="Harkins D.M."/>
            <person name="Durkin A.S."/>
            <person name="Brinkac L.M."/>
            <person name="Haft D.H."/>
            <person name="Selengut J.D."/>
            <person name="Sanka R."/>
            <person name="DePew J."/>
            <person name="Purushe J."/>
            <person name="Haake D.A."/>
            <person name="Matsunaga J."/>
            <person name="Vinetz J.M."/>
            <person name="Sutton G.G."/>
            <person name="Nierman W.C."/>
            <person name="Fouts D.E."/>
        </authorList>
    </citation>
    <scope>NUCLEOTIDE SEQUENCE [LARGE SCALE GENOMIC DNA]</scope>
    <source>
        <strain evidence="1 2">Ecochallenge</strain>
    </source>
</reference>
<proteinExistence type="predicted"/>
<name>N1UCN9_9LEPT</name>
<comment type="caution">
    <text evidence="1">The sequence shown here is derived from an EMBL/GenBank/DDBJ whole genome shotgun (WGS) entry which is preliminary data.</text>
</comment>